<evidence type="ECO:0000313" key="3">
    <source>
        <dbReference type="EMBL" id="MDT0427447.1"/>
    </source>
</evidence>
<accession>A0ABU2RF17</accession>
<keyword evidence="4" id="KW-1185">Reference proteome</keyword>
<comment type="caution">
    <text evidence="3">The sequence shown here is derived from an EMBL/GenBank/DDBJ whole genome shotgun (WGS) entry which is preliminary data.</text>
</comment>
<protein>
    <submittedName>
        <fullName evidence="3">TIGR02391 family protein</fullName>
    </submittedName>
</protein>
<dbReference type="NCBIfam" id="TIGR02391">
    <property type="entry name" value="hypoth_ymh"/>
    <property type="match status" value="1"/>
</dbReference>
<feature type="region of interest" description="Disordered" evidence="1">
    <location>
        <begin position="157"/>
        <end position="180"/>
    </location>
</feature>
<gene>
    <name evidence="3" type="ORF">RM649_07300</name>
</gene>
<evidence type="ECO:0000256" key="1">
    <source>
        <dbReference type="SAM" id="MobiDB-lite"/>
    </source>
</evidence>
<proteinExistence type="predicted"/>
<dbReference type="InterPro" id="IPR012654">
    <property type="entry name" value="CHP02391"/>
</dbReference>
<reference evidence="4" key="1">
    <citation type="submission" date="2023-07" db="EMBL/GenBank/DDBJ databases">
        <title>30 novel species of actinomycetes from the DSMZ collection.</title>
        <authorList>
            <person name="Nouioui I."/>
        </authorList>
    </citation>
    <scope>NUCLEOTIDE SEQUENCE [LARGE SCALE GENOMIC DNA]</scope>
    <source>
        <strain evidence="4">DSM 41770</strain>
    </source>
</reference>
<dbReference type="Proteomes" id="UP001183777">
    <property type="component" value="Unassembled WGS sequence"/>
</dbReference>
<evidence type="ECO:0000259" key="2">
    <source>
        <dbReference type="Pfam" id="PF09509"/>
    </source>
</evidence>
<sequence length="234" mass="26330">MDRDWMRERLEAFDELVTQYWNVRFANGDTSLEEKQLFAAEPTVVRILRLLDPQMRDAEVFGDDEWSGLTINVNGVRRGIGMLADMDEWTTRLAPDAPSLLADRLHPWVWDAARTFWESEHYRAAVHAAATSINAHLQSKLGRRDLSDAKLVQEAFSDKAPEPGKPRLRMPGDQTDPGVQTRQRGALGLGQGAFFALRNPAAHETGDLAQQEALEQLATLSLVARLIDRCHVMT</sequence>
<dbReference type="RefSeq" id="WP_311655563.1">
    <property type="nucleotide sequence ID" value="NZ_JAVREX010000003.1"/>
</dbReference>
<organism evidence="3 4">
    <name type="scientific">Streptomyces salyersiae</name>
    <dbReference type="NCBI Taxonomy" id="3075530"/>
    <lineage>
        <taxon>Bacteria</taxon>
        <taxon>Bacillati</taxon>
        <taxon>Actinomycetota</taxon>
        <taxon>Actinomycetes</taxon>
        <taxon>Kitasatosporales</taxon>
        <taxon>Streptomycetaceae</taxon>
        <taxon>Streptomyces</taxon>
    </lineage>
</organism>
<evidence type="ECO:0000313" key="4">
    <source>
        <dbReference type="Proteomes" id="UP001183777"/>
    </source>
</evidence>
<dbReference type="Pfam" id="PF09509">
    <property type="entry name" value="Hypoth_Ymh"/>
    <property type="match status" value="1"/>
</dbReference>
<feature type="domain" description="Conserved hypothetical protein CHP02391" evidence="2">
    <location>
        <begin position="104"/>
        <end position="227"/>
    </location>
</feature>
<name>A0ABU2RF17_9ACTN</name>
<dbReference type="EMBL" id="JAVREX010000003">
    <property type="protein sequence ID" value="MDT0427447.1"/>
    <property type="molecule type" value="Genomic_DNA"/>
</dbReference>